<dbReference type="AlphaFoldDB" id="A0A8S1L238"/>
<comment type="caution">
    <text evidence="1">The sequence shown here is derived from an EMBL/GenBank/DDBJ whole genome shotgun (WGS) entry which is preliminary data.</text>
</comment>
<accession>A0A8S1L238</accession>
<dbReference type="Proteomes" id="UP000692954">
    <property type="component" value="Unassembled WGS sequence"/>
</dbReference>
<dbReference type="EMBL" id="CAJJDN010000016">
    <property type="protein sequence ID" value="CAD8062010.1"/>
    <property type="molecule type" value="Genomic_DNA"/>
</dbReference>
<organism evidence="1 2">
    <name type="scientific">Paramecium sonneborni</name>
    <dbReference type="NCBI Taxonomy" id="65129"/>
    <lineage>
        <taxon>Eukaryota</taxon>
        <taxon>Sar</taxon>
        <taxon>Alveolata</taxon>
        <taxon>Ciliophora</taxon>
        <taxon>Intramacronucleata</taxon>
        <taxon>Oligohymenophorea</taxon>
        <taxon>Peniculida</taxon>
        <taxon>Parameciidae</taxon>
        <taxon>Paramecium</taxon>
    </lineage>
</organism>
<name>A0A8S1L238_9CILI</name>
<reference evidence="1" key="1">
    <citation type="submission" date="2021-01" db="EMBL/GenBank/DDBJ databases">
        <authorList>
            <consortium name="Genoscope - CEA"/>
            <person name="William W."/>
        </authorList>
    </citation>
    <scope>NUCLEOTIDE SEQUENCE</scope>
</reference>
<evidence type="ECO:0000313" key="1">
    <source>
        <dbReference type="EMBL" id="CAD8062010.1"/>
    </source>
</evidence>
<protein>
    <submittedName>
        <fullName evidence="1">Uncharacterized protein</fullName>
    </submittedName>
</protein>
<gene>
    <name evidence="1" type="ORF">PSON_ATCC_30995.1.T0160094</name>
</gene>
<sequence>MDNDIFANTHRHVQVKQKQGLQEMIKKCDIQFIGNNLKNNQALGGQNIWHQLKQLNVKKYMQKIKQRIILEK</sequence>
<evidence type="ECO:0000313" key="2">
    <source>
        <dbReference type="Proteomes" id="UP000692954"/>
    </source>
</evidence>
<keyword evidence="2" id="KW-1185">Reference proteome</keyword>
<proteinExistence type="predicted"/>